<evidence type="ECO:0000313" key="8">
    <source>
        <dbReference type="EMBL" id="MDN4161030.1"/>
    </source>
</evidence>
<evidence type="ECO:0000313" key="9">
    <source>
        <dbReference type="Proteomes" id="UP001168537"/>
    </source>
</evidence>
<comment type="caution">
    <text evidence="8">The sequence shown here is derived from an EMBL/GenBank/DDBJ whole genome shotgun (WGS) entry which is preliminary data.</text>
</comment>
<dbReference type="InterPro" id="IPR007140">
    <property type="entry name" value="DUF350"/>
</dbReference>
<evidence type="ECO:0000256" key="4">
    <source>
        <dbReference type="ARBA" id="ARBA00022692"/>
    </source>
</evidence>
<comment type="subcellular location">
    <subcellularLocation>
        <location evidence="1">Cell membrane</location>
        <topology evidence="1">Multi-pass membrane protein</topology>
    </subcellularLocation>
</comment>
<feature type="transmembrane region" description="Helical" evidence="7">
    <location>
        <begin position="59"/>
        <end position="80"/>
    </location>
</feature>
<sequence>MSDLLSSLGHAVVYAVLAGALLVAAYYVLDLVTPGHLGNALRGVDERGDESVHAASKSAAVVTSAWLVSNAGVLFTAIWMNGATDLGEALGWTLAFGALGIVLNAVMFFVVEAITPGDLRRIVTSPGPARPLAYVAASSALSVGLIVCASIA</sequence>
<keyword evidence="9" id="KW-1185">Reference proteome</keyword>
<dbReference type="Proteomes" id="UP001168537">
    <property type="component" value="Unassembled WGS sequence"/>
</dbReference>
<evidence type="ECO:0000256" key="5">
    <source>
        <dbReference type="ARBA" id="ARBA00022989"/>
    </source>
</evidence>
<evidence type="ECO:0000256" key="2">
    <source>
        <dbReference type="ARBA" id="ARBA00005779"/>
    </source>
</evidence>
<keyword evidence="6 7" id="KW-0472">Membrane</keyword>
<feature type="transmembrane region" description="Helical" evidence="7">
    <location>
        <begin position="92"/>
        <end position="111"/>
    </location>
</feature>
<organism evidence="8 9">
    <name type="scientific">Nocardioides abyssi</name>
    <dbReference type="NCBI Taxonomy" id="3058370"/>
    <lineage>
        <taxon>Bacteria</taxon>
        <taxon>Bacillati</taxon>
        <taxon>Actinomycetota</taxon>
        <taxon>Actinomycetes</taxon>
        <taxon>Propionibacteriales</taxon>
        <taxon>Nocardioidaceae</taxon>
        <taxon>Nocardioides</taxon>
    </lineage>
</organism>
<evidence type="ECO:0000256" key="6">
    <source>
        <dbReference type="ARBA" id="ARBA00023136"/>
    </source>
</evidence>
<feature type="transmembrane region" description="Helical" evidence="7">
    <location>
        <begin position="12"/>
        <end position="29"/>
    </location>
</feature>
<dbReference type="RefSeq" id="WP_300959910.1">
    <property type="nucleotide sequence ID" value="NZ_JAUHJR010000002.1"/>
</dbReference>
<keyword evidence="5 7" id="KW-1133">Transmembrane helix</keyword>
<dbReference type="EMBL" id="JAUHJR010000002">
    <property type="protein sequence ID" value="MDN4161030.1"/>
    <property type="molecule type" value="Genomic_DNA"/>
</dbReference>
<evidence type="ECO:0000256" key="1">
    <source>
        <dbReference type="ARBA" id="ARBA00004651"/>
    </source>
</evidence>
<name>A0ABT8ESC0_9ACTN</name>
<protein>
    <submittedName>
        <fullName evidence="8">DUF350 domain-containing protein</fullName>
    </submittedName>
</protein>
<gene>
    <name evidence="8" type="ORF">QWY29_06645</name>
</gene>
<reference evidence="8" key="1">
    <citation type="submission" date="2023-06" db="EMBL/GenBank/DDBJ databases">
        <title>Draft genome sequence of Nocardioides sp. SOB72.</title>
        <authorList>
            <person name="Zhang G."/>
        </authorList>
    </citation>
    <scope>NUCLEOTIDE SEQUENCE</scope>
    <source>
        <strain evidence="8">SOB72</strain>
    </source>
</reference>
<dbReference type="Pfam" id="PF03994">
    <property type="entry name" value="DUF350"/>
    <property type="match status" value="1"/>
</dbReference>
<comment type="similarity">
    <text evidence="2">Belongs to the UPF0719 family.</text>
</comment>
<evidence type="ECO:0000256" key="7">
    <source>
        <dbReference type="SAM" id="Phobius"/>
    </source>
</evidence>
<proteinExistence type="inferred from homology"/>
<keyword evidence="4 7" id="KW-0812">Transmembrane</keyword>
<feature type="transmembrane region" description="Helical" evidence="7">
    <location>
        <begin position="131"/>
        <end position="151"/>
    </location>
</feature>
<evidence type="ECO:0000256" key="3">
    <source>
        <dbReference type="ARBA" id="ARBA00022475"/>
    </source>
</evidence>
<keyword evidence="3" id="KW-1003">Cell membrane</keyword>
<accession>A0ABT8ESC0</accession>